<evidence type="ECO:0000256" key="3">
    <source>
        <dbReference type="ARBA" id="ARBA00022723"/>
    </source>
</evidence>
<evidence type="ECO:0000313" key="9">
    <source>
        <dbReference type="Proteomes" id="UP000608530"/>
    </source>
</evidence>
<keyword evidence="4" id="KW-0378">Hydrolase</keyword>
<dbReference type="GO" id="GO:0016787">
    <property type="term" value="F:hydrolase activity"/>
    <property type="evidence" value="ECO:0007669"/>
    <property type="project" value="UniProtKB-KW"/>
</dbReference>
<dbReference type="PIRSF" id="PIRSF036696">
    <property type="entry name" value="ACY-1"/>
    <property type="match status" value="1"/>
</dbReference>
<evidence type="ECO:0000256" key="1">
    <source>
        <dbReference type="ARBA" id="ARBA00001947"/>
    </source>
</evidence>
<name>A0A934Q7X0_9MICO</name>
<evidence type="ECO:0000313" key="8">
    <source>
        <dbReference type="EMBL" id="MBK0419113.1"/>
    </source>
</evidence>
<dbReference type="InterPro" id="IPR002933">
    <property type="entry name" value="Peptidase_M20"/>
</dbReference>
<dbReference type="EMBL" id="JAEHOH010000011">
    <property type="protein sequence ID" value="MBK0419113.1"/>
    <property type="molecule type" value="Genomic_DNA"/>
</dbReference>
<dbReference type="InterPro" id="IPR011650">
    <property type="entry name" value="Peptidase_M20_dimer"/>
</dbReference>
<dbReference type="GO" id="GO:0046872">
    <property type="term" value="F:metal ion binding"/>
    <property type="evidence" value="ECO:0007669"/>
    <property type="project" value="UniProtKB-KW"/>
</dbReference>
<feature type="region of interest" description="Disordered" evidence="6">
    <location>
        <begin position="1"/>
        <end position="51"/>
    </location>
</feature>
<dbReference type="SUPFAM" id="SSF53187">
    <property type="entry name" value="Zn-dependent exopeptidases"/>
    <property type="match status" value="1"/>
</dbReference>
<organism evidence="8 9">
    <name type="scientific">Leucobacter chromiisoli</name>
    <dbReference type="NCBI Taxonomy" id="2796471"/>
    <lineage>
        <taxon>Bacteria</taxon>
        <taxon>Bacillati</taxon>
        <taxon>Actinomycetota</taxon>
        <taxon>Actinomycetes</taxon>
        <taxon>Micrococcales</taxon>
        <taxon>Microbacteriaceae</taxon>
        <taxon>Leucobacter</taxon>
    </lineage>
</organism>
<keyword evidence="9" id="KW-1185">Reference proteome</keyword>
<dbReference type="PANTHER" id="PTHR43808:SF8">
    <property type="entry name" value="PEPTIDASE M20 DIMERISATION DOMAIN-CONTAINING PROTEIN"/>
    <property type="match status" value="1"/>
</dbReference>
<dbReference type="Gene3D" id="3.40.630.10">
    <property type="entry name" value="Zn peptidases"/>
    <property type="match status" value="1"/>
</dbReference>
<sequence>MSSETERQEHDEQADRRERAHRPDLSETARIARDLIRFDTSNRGGGDANPERPAADYVAAFLRELGLEPTIVESAPGRASVVARVPGADPELPAMVLHGHLDVVPADPANWSVDPFAGEIRDGMLWGRGAVDMKDMDAMMLTAVAELLRAGERPRRDVILAFFADEENGGVFGSHHLVEHHPELFAGAATAISEVGGYSIDLEGTRAYLIQTGEKALDWIRLRARGTAAHGSRVWHDNAVTRLAEAVAALGRHEWPVALCDTTRELVTEIARILGENPAEIDAQTDAEQLVLRAGKGAGFIHASLRNTTNPTVLAAGYKHNVIPDTAEALVDVRSLPEDQADVLARVQSIVGDDIEIEAVHSDIGLEVPFAGELVEAMTASLRRHDPEARVLPYLLSGGTDNKALSLLGITGYGFVPLRLPADLDFPGMFHGVDERVPLDALDFGHRVLVDLLRSY</sequence>
<proteinExistence type="inferred from homology"/>
<dbReference type="Proteomes" id="UP000608530">
    <property type="component" value="Unassembled WGS sequence"/>
</dbReference>
<dbReference type="SUPFAM" id="SSF55031">
    <property type="entry name" value="Bacterial exopeptidase dimerisation domain"/>
    <property type="match status" value="1"/>
</dbReference>
<dbReference type="InterPro" id="IPR036264">
    <property type="entry name" value="Bact_exopeptidase_dim_dom"/>
</dbReference>
<feature type="domain" description="Peptidase M20 dimerisation" evidence="7">
    <location>
        <begin position="212"/>
        <end position="352"/>
    </location>
</feature>
<keyword evidence="3" id="KW-0479">Metal-binding</keyword>
<evidence type="ECO:0000256" key="4">
    <source>
        <dbReference type="ARBA" id="ARBA00022801"/>
    </source>
</evidence>
<accession>A0A934Q7X0</accession>
<gene>
    <name evidence="8" type="ORF">JD276_08695</name>
</gene>
<protein>
    <submittedName>
        <fullName evidence="8">M20/M25/M40 family metallo-hydrolase</fullName>
    </submittedName>
</protein>
<dbReference type="RefSeq" id="WP_200115259.1">
    <property type="nucleotide sequence ID" value="NZ_JAEHOH010000011.1"/>
</dbReference>
<evidence type="ECO:0000256" key="5">
    <source>
        <dbReference type="ARBA" id="ARBA00022833"/>
    </source>
</evidence>
<keyword evidence="5" id="KW-0862">Zinc</keyword>
<evidence type="ECO:0000256" key="2">
    <source>
        <dbReference type="ARBA" id="ARBA00006247"/>
    </source>
</evidence>
<dbReference type="NCBIfam" id="NF005913">
    <property type="entry name" value="PRK07906.1"/>
    <property type="match status" value="1"/>
</dbReference>
<dbReference type="Gene3D" id="1.10.150.900">
    <property type="match status" value="1"/>
</dbReference>
<dbReference type="Pfam" id="PF01546">
    <property type="entry name" value="Peptidase_M20"/>
    <property type="match status" value="1"/>
</dbReference>
<evidence type="ECO:0000256" key="6">
    <source>
        <dbReference type="SAM" id="MobiDB-lite"/>
    </source>
</evidence>
<evidence type="ECO:0000259" key="7">
    <source>
        <dbReference type="Pfam" id="PF07687"/>
    </source>
</evidence>
<dbReference type="FunFam" id="1.10.150.900:FF:000002">
    <property type="entry name" value="M20/M25/M40 family peptidase"/>
    <property type="match status" value="1"/>
</dbReference>
<feature type="compositionally biased region" description="Basic and acidic residues" evidence="6">
    <location>
        <begin position="1"/>
        <end position="37"/>
    </location>
</feature>
<dbReference type="Pfam" id="PF07687">
    <property type="entry name" value="M20_dimer"/>
    <property type="match status" value="1"/>
</dbReference>
<dbReference type="InterPro" id="IPR050072">
    <property type="entry name" value="Peptidase_M20A"/>
</dbReference>
<comment type="caution">
    <text evidence="8">The sequence shown here is derived from an EMBL/GenBank/DDBJ whole genome shotgun (WGS) entry which is preliminary data.</text>
</comment>
<dbReference type="AlphaFoldDB" id="A0A934Q7X0"/>
<comment type="similarity">
    <text evidence="2">Belongs to the peptidase M20A family.</text>
</comment>
<comment type="cofactor">
    <cofactor evidence="1">
        <name>Zn(2+)</name>
        <dbReference type="ChEBI" id="CHEBI:29105"/>
    </cofactor>
</comment>
<reference evidence="8" key="1">
    <citation type="submission" date="2020-12" db="EMBL/GenBank/DDBJ databases">
        <title>Leucobacter sp. CAS1, isolated from Chromium sludge.</title>
        <authorList>
            <person name="Xu Z."/>
        </authorList>
    </citation>
    <scope>NUCLEOTIDE SEQUENCE</scope>
    <source>
        <strain evidence="8">CSA1</strain>
    </source>
</reference>
<dbReference type="Gene3D" id="3.30.70.360">
    <property type="match status" value="1"/>
</dbReference>
<dbReference type="PANTHER" id="PTHR43808">
    <property type="entry name" value="ACETYLORNITHINE DEACETYLASE"/>
    <property type="match status" value="1"/>
</dbReference>